<feature type="region of interest" description="Disordered" evidence="1">
    <location>
        <begin position="217"/>
        <end position="250"/>
    </location>
</feature>
<keyword evidence="3" id="KW-1185">Reference proteome</keyword>
<sequence length="250" mass="26862">MTEMMTQMTAMMEMMQKATSVGPAPAPPVNHAASVAPANLPNPHVPQASGVKGVPEGGNEVVGNTRQRTPQNVASASEPVTAAQLEGLISEKIKAIITSKQAEKLVGKGRPYPAEYDQVIYDQGVYNADKGKQPMQYEEKPKQLYTPSSQPKLVLGGNDKPQTFSGGGERPRQATGAGEQWETVVSKKTVKMLKQLEGVPGVKWKSPTEPVLNLKWLPVPHASTSKQQPGQASSSKSDKKKAKSAKKKLR</sequence>
<dbReference type="Proteomes" id="UP001552299">
    <property type="component" value="Unassembled WGS sequence"/>
</dbReference>
<organism evidence="2 3">
    <name type="scientific">Dendrobium thyrsiflorum</name>
    <name type="common">Pinecone-like raceme dendrobium</name>
    <name type="synonym">Orchid</name>
    <dbReference type="NCBI Taxonomy" id="117978"/>
    <lineage>
        <taxon>Eukaryota</taxon>
        <taxon>Viridiplantae</taxon>
        <taxon>Streptophyta</taxon>
        <taxon>Embryophyta</taxon>
        <taxon>Tracheophyta</taxon>
        <taxon>Spermatophyta</taxon>
        <taxon>Magnoliopsida</taxon>
        <taxon>Liliopsida</taxon>
        <taxon>Asparagales</taxon>
        <taxon>Orchidaceae</taxon>
        <taxon>Epidendroideae</taxon>
        <taxon>Malaxideae</taxon>
        <taxon>Dendrobiinae</taxon>
        <taxon>Dendrobium</taxon>
    </lineage>
</organism>
<feature type="region of interest" description="Disordered" evidence="1">
    <location>
        <begin position="19"/>
        <end position="53"/>
    </location>
</feature>
<gene>
    <name evidence="2" type="ORF">M5K25_024138</name>
</gene>
<evidence type="ECO:0000256" key="1">
    <source>
        <dbReference type="SAM" id="MobiDB-lite"/>
    </source>
</evidence>
<evidence type="ECO:0000313" key="2">
    <source>
        <dbReference type="EMBL" id="KAL0905698.1"/>
    </source>
</evidence>
<proteinExistence type="predicted"/>
<reference evidence="2 3" key="1">
    <citation type="journal article" date="2024" name="Plant Biotechnol. J.">
        <title>Dendrobium thyrsiflorum genome and its molecular insights into genes involved in important horticultural traits.</title>
        <authorList>
            <person name="Chen B."/>
            <person name="Wang J.Y."/>
            <person name="Zheng P.J."/>
            <person name="Li K.L."/>
            <person name="Liang Y.M."/>
            <person name="Chen X.F."/>
            <person name="Zhang C."/>
            <person name="Zhao X."/>
            <person name="He X."/>
            <person name="Zhang G.Q."/>
            <person name="Liu Z.J."/>
            <person name="Xu Q."/>
        </authorList>
    </citation>
    <scope>NUCLEOTIDE SEQUENCE [LARGE SCALE GENOMIC DNA]</scope>
    <source>
        <strain evidence="2">GZMU011</strain>
    </source>
</reference>
<feature type="compositionally biased region" description="Basic residues" evidence="1">
    <location>
        <begin position="238"/>
        <end position="250"/>
    </location>
</feature>
<dbReference type="EMBL" id="JANQDX010000018">
    <property type="protein sequence ID" value="KAL0905698.1"/>
    <property type="molecule type" value="Genomic_DNA"/>
</dbReference>
<accession>A0ABD0U1H7</accession>
<feature type="compositionally biased region" description="Polar residues" evidence="1">
    <location>
        <begin position="222"/>
        <end position="231"/>
    </location>
</feature>
<protein>
    <submittedName>
        <fullName evidence="2">Uncharacterized protein</fullName>
    </submittedName>
</protein>
<dbReference type="AlphaFoldDB" id="A0ABD0U1H7"/>
<name>A0ABD0U1H7_DENTH</name>
<feature type="region of interest" description="Disordered" evidence="1">
    <location>
        <begin position="134"/>
        <end position="182"/>
    </location>
</feature>
<comment type="caution">
    <text evidence="2">The sequence shown here is derived from an EMBL/GenBank/DDBJ whole genome shotgun (WGS) entry which is preliminary data.</text>
</comment>
<evidence type="ECO:0000313" key="3">
    <source>
        <dbReference type="Proteomes" id="UP001552299"/>
    </source>
</evidence>